<reference evidence="2" key="1">
    <citation type="submission" date="2015-04" db="UniProtKB">
        <authorList>
            <consortium name="EnsemblPlants"/>
        </authorList>
    </citation>
    <scope>IDENTIFICATION</scope>
</reference>
<organism evidence="2">
    <name type="scientific">Oryza punctata</name>
    <name type="common">Red rice</name>
    <dbReference type="NCBI Taxonomy" id="4537"/>
    <lineage>
        <taxon>Eukaryota</taxon>
        <taxon>Viridiplantae</taxon>
        <taxon>Streptophyta</taxon>
        <taxon>Embryophyta</taxon>
        <taxon>Tracheophyta</taxon>
        <taxon>Spermatophyta</taxon>
        <taxon>Magnoliopsida</taxon>
        <taxon>Liliopsida</taxon>
        <taxon>Poales</taxon>
        <taxon>Poaceae</taxon>
        <taxon>BOP clade</taxon>
        <taxon>Oryzoideae</taxon>
        <taxon>Oryzeae</taxon>
        <taxon>Oryzinae</taxon>
        <taxon>Oryza</taxon>
    </lineage>
</organism>
<dbReference type="Gramene" id="OPUNC08G20260.1">
    <property type="protein sequence ID" value="OPUNC08G20260.1"/>
    <property type="gene ID" value="OPUNC08G20260"/>
</dbReference>
<evidence type="ECO:0000313" key="2">
    <source>
        <dbReference type="EnsemblPlants" id="OPUNC08G20260.1"/>
    </source>
</evidence>
<name>A0A0E0LXH9_ORYPU</name>
<keyword evidence="3" id="KW-1185">Reference proteome</keyword>
<evidence type="ECO:0000256" key="1">
    <source>
        <dbReference type="SAM" id="MobiDB-lite"/>
    </source>
</evidence>
<feature type="compositionally biased region" description="Basic and acidic residues" evidence="1">
    <location>
        <begin position="41"/>
        <end position="54"/>
    </location>
</feature>
<dbReference type="HOGENOM" id="CLU_2152281_0_0_1"/>
<proteinExistence type="predicted"/>
<evidence type="ECO:0000313" key="3">
    <source>
        <dbReference type="Proteomes" id="UP000026962"/>
    </source>
</evidence>
<feature type="region of interest" description="Disordered" evidence="1">
    <location>
        <begin position="22"/>
        <end position="79"/>
    </location>
</feature>
<dbReference type="EnsemblPlants" id="OPUNC08G20260.1">
    <property type="protein sequence ID" value="OPUNC08G20260.1"/>
    <property type="gene ID" value="OPUNC08G20260"/>
</dbReference>
<sequence>PPHSTVASLLFPCSSRHFHLTDKRRRERGVASSWHRRKKRTGEGERERERERERKKQSRARGKKESSFIGSSPAEEKRHLVVRARGRRRRRIGTRIVFNGGGRDYGIWRGFC</sequence>
<dbReference type="AlphaFoldDB" id="A0A0E0LXH9"/>
<dbReference type="Proteomes" id="UP000026962">
    <property type="component" value="Chromosome 8"/>
</dbReference>
<protein>
    <submittedName>
        <fullName evidence="2">Uncharacterized protein</fullName>
    </submittedName>
</protein>
<reference evidence="2" key="2">
    <citation type="submission" date="2018-05" db="EMBL/GenBank/DDBJ databases">
        <title>OpunRS2 (Oryza punctata Reference Sequence Version 2).</title>
        <authorList>
            <person name="Zhang J."/>
            <person name="Kudrna D."/>
            <person name="Lee S."/>
            <person name="Talag J."/>
            <person name="Welchert J."/>
            <person name="Wing R.A."/>
        </authorList>
    </citation>
    <scope>NUCLEOTIDE SEQUENCE [LARGE SCALE GENOMIC DNA]</scope>
</reference>
<accession>A0A0E0LXH9</accession>